<dbReference type="EC" id="3.4.19.11" evidence="10"/>
<evidence type="ECO:0000256" key="1">
    <source>
        <dbReference type="ARBA" id="ARBA00001947"/>
    </source>
</evidence>
<feature type="active site" description="Proton donor/acceptor" evidence="7">
    <location>
        <position position="262"/>
    </location>
</feature>
<keyword evidence="3" id="KW-0645">Protease</keyword>
<evidence type="ECO:0000256" key="4">
    <source>
        <dbReference type="ARBA" id="ARBA00022801"/>
    </source>
</evidence>
<evidence type="ECO:0000256" key="3">
    <source>
        <dbReference type="ARBA" id="ARBA00022670"/>
    </source>
</evidence>
<dbReference type="GO" id="GO:0004181">
    <property type="term" value="F:metallocarboxypeptidase activity"/>
    <property type="evidence" value="ECO:0007669"/>
    <property type="project" value="InterPro"/>
</dbReference>
<comment type="similarity">
    <text evidence="2 7">Belongs to the peptidase M14 family.</text>
</comment>
<evidence type="ECO:0000256" key="2">
    <source>
        <dbReference type="ARBA" id="ARBA00005988"/>
    </source>
</evidence>
<dbReference type="PROSITE" id="PS52035">
    <property type="entry name" value="PEPTIDASE_M14"/>
    <property type="match status" value="1"/>
</dbReference>
<gene>
    <name evidence="10" type="ORF">B8V81_3743</name>
</gene>
<protein>
    <submittedName>
        <fullName evidence="10">Gamma-D-glutamyl-L-diamino acid endopeptidase I</fullName>
        <ecNumber evidence="10">3.4.19.11</ecNumber>
    </submittedName>
</protein>
<feature type="region of interest" description="Disordered" evidence="8">
    <location>
        <begin position="157"/>
        <end position="182"/>
    </location>
</feature>
<evidence type="ECO:0000256" key="7">
    <source>
        <dbReference type="PROSITE-ProRule" id="PRU01379"/>
    </source>
</evidence>
<evidence type="ECO:0000256" key="8">
    <source>
        <dbReference type="SAM" id="MobiDB-lite"/>
    </source>
</evidence>
<evidence type="ECO:0000313" key="11">
    <source>
        <dbReference type="Proteomes" id="UP000234789"/>
    </source>
</evidence>
<dbReference type="SUPFAM" id="SSF53187">
    <property type="entry name" value="Zn-dependent exopeptidases"/>
    <property type="match status" value="1"/>
</dbReference>
<dbReference type="RefSeq" id="WP_101808930.1">
    <property type="nucleotide sequence ID" value="NZ_NFEZ01000004.1"/>
</dbReference>
<keyword evidence="6" id="KW-0482">Metalloprotease</keyword>
<dbReference type="SMART" id="SM00631">
    <property type="entry name" value="Zn_pept"/>
    <property type="match status" value="1"/>
</dbReference>
<comment type="caution">
    <text evidence="10">The sequence shown here is derived from an EMBL/GenBank/DDBJ whole genome shotgun (WGS) entry which is preliminary data.</text>
</comment>
<evidence type="ECO:0000256" key="5">
    <source>
        <dbReference type="ARBA" id="ARBA00022833"/>
    </source>
</evidence>
<dbReference type="GO" id="GO:0008270">
    <property type="term" value="F:zinc ion binding"/>
    <property type="evidence" value="ECO:0007669"/>
    <property type="project" value="InterPro"/>
</dbReference>
<keyword evidence="4 10" id="KW-0378">Hydrolase</keyword>
<dbReference type="InterPro" id="IPR034274">
    <property type="entry name" value="ENP1_M14_CPD"/>
</dbReference>
<comment type="cofactor">
    <cofactor evidence="1">
        <name>Zn(2+)</name>
        <dbReference type="ChEBI" id="CHEBI:29105"/>
    </cofactor>
</comment>
<dbReference type="InterPro" id="IPR000834">
    <property type="entry name" value="Peptidase_M14"/>
</dbReference>
<reference evidence="10 11" key="1">
    <citation type="submission" date="2017-05" db="EMBL/GenBank/DDBJ databases">
        <title>Functional genome analysis of Paenibacillus pasadenensis strain R16: insights on endophytic life style and antifungal activity.</title>
        <authorList>
            <person name="Passera A."/>
            <person name="Marcolungo L."/>
            <person name="Casati P."/>
            <person name="Brasca M."/>
            <person name="Quaglino F."/>
            <person name="Delledonne M."/>
        </authorList>
    </citation>
    <scope>NUCLEOTIDE SEQUENCE [LARGE SCALE GENOMIC DNA]</scope>
    <source>
        <strain evidence="10 11">R16</strain>
    </source>
</reference>
<evidence type="ECO:0000256" key="6">
    <source>
        <dbReference type="ARBA" id="ARBA00023049"/>
    </source>
</evidence>
<organism evidence="10 11">
    <name type="scientific">Paenibacillus pasadenensis</name>
    <dbReference type="NCBI Taxonomy" id="217090"/>
    <lineage>
        <taxon>Bacteria</taxon>
        <taxon>Bacillati</taxon>
        <taxon>Bacillota</taxon>
        <taxon>Bacilli</taxon>
        <taxon>Bacillales</taxon>
        <taxon>Paenibacillaceae</taxon>
        <taxon>Paenibacillus</taxon>
    </lineage>
</organism>
<evidence type="ECO:0000313" key="10">
    <source>
        <dbReference type="EMBL" id="PLT45312.1"/>
    </source>
</evidence>
<feature type="domain" description="Peptidase M14" evidence="9">
    <location>
        <begin position="11"/>
        <end position="293"/>
    </location>
</feature>
<dbReference type="CDD" id="cd06229">
    <property type="entry name" value="M14_Endopeptidase_I"/>
    <property type="match status" value="1"/>
</dbReference>
<dbReference type="GO" id="GO:0005615">
    <property type="term" value="C:extracellular space"/>
    <property type="evidence" value="ECO:0007669"/>
    <property type="project" value="TreeGrafter"/>
</dbReference>
<dbReference type="EMBL" id="NFEZ01000004">
    <property type="protein sequence ID" value="PLT45312.1"/>
    <property type="molecule type" value="Genomic_DNA"/>
</dbReference>
<dbReference type="PANTHER" id="PTHR11705">
    <property type="entry name" value="PROTEASE FAMILY M14 CARBOXYPEPTIDASE A,B"/>
    <property type="match status" value="1"/>
</dbReference>
<keyword evidence="11" id="KW-1185">Reference proteome</keyword>
<proteinExistence type="inferred from homology"/>
<dbReference type="Gene3D" id="3.40.630.10">
    <property type="entry name" value="Zn peptidases"/>
    <property type="match status" value="1"/>
</dbReference>
<name>A0A2N5N4R9_9BACL</name>
<dbReference type="Proteomes" id="UP000234789">
    <property type="component" value="Unassembled WGS sequence"/>
</dbReference>
<keyword evidence="5" id="KW-0862">Zinc</keyword>
<dbReference type="PANTHER" id="PTHR11705:SF143">
    <property type="entry name" value="SLL0236 PROTEIN"/>
    <property type="match status" value="1"/>
</dbReference>
<accession>A0A2N5N4R9</accession>
<dbReference type="Pfam" id="PF00246">
    <property type="entry name" value="Peptidase_M14"/>
    <property type="match status" value="1"/>
</dbReference>
<sequence>MARTGKIVQARPYGPAELDEDLAALQLRYPELQRQPAGASVMGKRLELLRIGRGSRHVHLNASFHANEWITSLALMRWTEELLERRAAGVDPADGLSLWLLPMVNPDGVELALRGVPEGHPYGRQLLEWNRGSADFSGWKANIRGVDLNDQFPAHWDEERRRRGMEGPGPRDYPGESPLSEPEARAAAALTERESFDVVAALHTQGEEIYWNYRGLEPACARDMAERLARASGYAAVELEGSDAGYKDWFIQRFRRPGFTIELGCGANPLPLEQQDDIVARLRPLLEELLRLAREEDGPAR</sequence>
<evidence type="ECO:0000259" key="9">
    <source>
        <dbReference type="PROSITE" id="PS52035"/>
    </source>
</evidence>
<dbReference type="GO" id="GO:0006508">
    <property type="term" value="P:proteolysis"/>
    <property type="evidence" value="ECO:0007669"/>
    <property type="project" value="UniProtKB-KW"/>
</dbReference>
<dbReference type="AlphaFoldDB" id="A0A2N5N4R9"/>